<sequence>MVGDPLTLLPPEIVLRILDFTPVSGLASLLATSKAWYAFIEDRHQDAIYSAKTTHPEGAHDFDFLKNTNSFAKFFKDTSSWKDLCKRQTLLPRNWNRECPQTKESVVQVGNDPVWRFRPDFKRRIFVSTSQAGGLNVTSMDTGELLWRLPSTLVTDAPGVRPYAHLEYEDGTAVFDREGDAVEVWRHNDEKPWDQRGEFVSVAVLPHDCQTRGFQLSFKTLCVVSTQGEGFVYDFSVTPPRLSIHLEIENDAVGHLDQDQEAVMYSMGTRGYHIYNKASGKFIGAIQPRKCEALYHLRHPSSPTATSYSDARHGPTQRIFPPLHPSNTRLKSIKLESGPLPSSFNDEHAPLAEDEWGAGMLCEGIMAGVSRHGRVFICSDWRKYLEAGDGKAGASVVECESDGTSFDLGGWLSVKGHRVMFEIQDRVYVLALDDEGRMQDPESITKGNYSLRTSSAPQLAVPVSFMGLYDDCIMHTYTTLGWRHQTSALAAQHGAQQHDGPSRIFPTKAIRIISFAPDLEDDEKPELWQPETEMSSSERAGNGLLQLVGMLDGVPDSDDGDGDEEEEGEEDDFVDMMLGSSS</sequence>
<dbReference type="PROSITE" id="PS50181">
    <property type="entry name" value="FBOX"/>
    <property type="match status" value="1"/>
</dbReference>
<dbReference type="InterPro" id="IPR011047">
    <property type="entry name" value="Quinoprotein_ADH-like_sf"/>
</dbReference>
<name>A0A4V5N474_9PEZI</name>
<evidence type="ECO:0000313" key="4">
    <source>
        <dbReference type="Proteomes" id="UP000308549"/>
    </source>
</evidence>
<organism evidence="3 4">
    <name type="scientific">Salinomyces thailandicus</name>
    <dbReference type="NCBI Taxonomy" id="706561"/>
    <lineage>
        <taxon>Eukaryota</taxon>
        <taxon>Fungi</taxon>
        <taxon>Dikarya</taxon>
        <taxon>Ascomycota</taxon>
        <taxon>Pezizomycotina</taxon>
        <taxon>Dothideomycetes</taxon>
        <taxon>Dothideomycetidae</taxon>
        <taxon>Mycosphaerellales</taxon>
        <taxon>Teratosphaeriaceae</taxon>
        <taxon>Salinomyces</taxon>
    </lineage>
</organism>
<dbReference type="InterPro" id="IPR001810">
    <property type="entry name" value="F-box_dom"/>
</dbReference>
<evidence type="ECO:0000313" key="3">
    <source>
        <dbReference type="EMBL" id="TKA26589.1"/>
    </source>
</evidence>
<dbReference type="Gene3D" id="1.20.1280.50">
    <property type="match status" value="1"/>
</dbReference>
<dbReference type="AlphaFoldDB" id="A0A4V5N474"/>
<dbReference type="Pfam" id="PF12937">
    <property type="entry name" value="F-box-like"/>
    <property type="match status" value="1"/>
</dbReference>
<feature type="domain" description="F-box" evidence="2">
    <location>
        <begin position="3"/>
        <end position="52"/>
    </location>
</feature>
<dbReference type="CDD" id="cd09917">
    <property type="entry name" value="F-box_SF"/>
    <property type="match status" value="1"/>
</dbReference>
<dbReference type="Proteomes" id="UP000308549">
    <property type="component" value="Unassembled WGS sequence"/>
</dbReference>
<dbReference type="InterPro" id="IPR036047">
    <property type="entry name" value="F-box-like_dom_sf"/>
</dbReference>
<dbReference type="EMBL" id="NAJL01000027">
    <property type="protein sequence ID" value="TKA26589.1"/>
    <property type="molecule type" value="Genomic_DNA"/>
</dbReference>
<proteinExistence type="predicted"/>
<feature type="compositionally biased region" description="Acidic residues" evidence="1">
    <location>
        <begin position="555"/>
        <end position="574"/>
    </location>
</feature>
<protein>
    <recommendedName>
        <fullName evidence="2">F-box domain-containing protein</fullName>
    </recommendedName>
</protein>
<gene>
    <name evidence="3" type="ORF">B0A50_04697</name>
</gene>
<dbReference type="OrthoDB" id="550575at2759"/>
<evidence type="ECO:0000259" key="2">
    <source>
        <dbReference type="PROSITE" id="PS50181"/>
    </source>
</evidence>
<comment type="caution">
    <text evidence="3">The sequence shown here is derived from an EMBL/GenBank/DDBJ whole genome shotgun (WGS) entry which is preliminary data.</text>
</comment>
<reference evidence="3 4" key="1">
    <citation type="submission" date="2017-03" db="EMBL/GenBank/DDBJ databases">
        <title>Genomes of endolithic fungi from Antarctica.</title>
        <authorList>
            <person name="Coleine C."/>
            <person name="Masonjones S."/>
            <person name="Stajich J.E."/>
        </authorList>
    </citation>
    <scope>NUCLEOTIDE SEQUENCE [LARGE SCALE GENOMIC DNA]</scope>
    <source>
        <strain evidence="3 4">CCFEE 6315</strain>
    </source>
</reference>
<feature type="region of interest" description="Disordered" evidence="1">
    <location>
        <begin position="521"/>
        <end position="582"/>
    </location>
</feature>
<dbReference type="SUPFAM" id="SSF81383">
    <property type="entry name" value="F-box domain"/>
    <property type="match status" value="1"/>
</dbReference>
<evidence type="ECO:0000256" key="1">
    <source>
        <dbReference type="SAM" id="MobiDB-lite"/>
    </source>
</evidence>
<dbReference type="SUPFAM" id="SSF50998">
    <property type="entry name" value="Quinoprotein alcohol dehydrogenase-like"/>
    <property type="match status" value="1"/>
</dbReference>
<keyword evidence="4" id="KW-1185">Reference proteome</keyword>
<accession>A0A4V5N474</accession>